<dbReference type="Proteomes" id="UP001162131">
    <property type="component" value="Unassembled WGS sequence"/>
</dbReference>
<feature type="domain" description="Ubiquitin-like" evidence="1">
    <location>
        <begin position="100"/>
        <end position="176"/>
    </location>
</feature>
<dbReference type="PROSITE" id="PS50053">
    <property type="entry name" value="UBIQUITIN_2"/>
    <property type="match status" value="1"/>
</dbReference>
<sequence length="303" mass="34612">MGCNESTSANTSFWINLDETYFCKPQIKVKKPLSTRLCELSREIIHQNLKEGISTSHLKFQIKHKQAVFESTHYVPLYEIGLTSGDSLSLEVTEDLTEKITLSFMICENTKKVLRASLPRNEKISNLRKRFCGSGDYRNKVKILYKEIELDDNNTLLDYGVEQSEIITVLISDNNSGRRDTVVPVWKIKKSGLVLEGICMNHECVAYKQRVCICLGMGKFDAILEMSDGREHKCPVCNQDIYRANKFGFANCSYMFCGILDDDTSRSECRNSKGYNEFPEAQLNWRELKFEVSPTNSNTCPSN</sequence>
<dbReference type="CDD" id="cd17039">
    <property type="entry name" value="Ubl_ubiquitin_like"/>
    <property type="match status" value="1"/>
</dbReference>
<evidence type="ECO:0000259" key="1">
    <source>
        <dbReference type="PROSITE" id="PS50053"/>
    </source>
</evidence>
<keyword evidence="3" id="KW-1185">Reference proteome</keyword>
<evidence type="ECO:0000313" key="2">
    <source>
        <dbReference type="EMBL" id="CAG9314248.1"/>
    </source>
</evidence>
<gene>
    <name evidence="2" type="ORF">BSTOLATCC_MIC10044</name>
</gene>
<dbReference type="Pfam" id="PF11976">
    <property type="entry name" value="Rad60-SLD"/>
    <property type="match status" value="1"/>
</dbReference>
<accession>A0AAU9IL98</accession>
<proteinExistence type="predicted"/>
<dbReference type="EMBL" id="CAJZBQ010000011">
    <property type="protein sequence ID" value="CAG9314248.1"/>
    <property type="molecule type" value="Genomic_DNA"/>
</dbReference>
<name>A0AAU9IL98_9CILI</name>
<comment type="caution">
    <text evidence="2">The sequence shown here is derived from an EMBL/GenBank/DDBJ whole genome shotgun (WGS) entry which is preliminary data.</text>
</comment>
<dbReference type="InterPro" id="IPR022617">
    <property type="entry name" value="Rad60/SUMO-like_dom"/>
</dbReference>
<dbReference type="InterPro" id="IPR000626">
    <property type="entry name" value="Ubiquitin-like_dom"/>
</dbReference>
<organism evidence="2 3">
    <name type="scientific">Blepharisma stoltei</name>
    <dbReference type="NCBI Taxonomy" id="1481888"/>
    <lineage>
        <taxon>Eukaryota</taxon>
        <taxon>Sar</taxon>
        <taxon>Alveolata</taxon>
        <taxon>Ciliophora</taxon>
        <taxon>Postciliodesmatophora</taxon>
        <taxon>Heterotrichea</taxon>
        <taxon>Heterotrichida</taxon>
        <taxon>Blepharismidae</taxon>
        <taxon>Blepharisma</taxon>
    </lineage>
</organism>
<dbReference type="SUPFAM" id="SSF54236">
    <property type="entry name" value="Ubiquitin-like"/>
    <property type="match status" value="1"/>
</dbReference>
<protein>
    <recommendedName>
        <fullName evidence="1">Ubiquitin-like domain-containing protein</fullName>
    </recommendedName>
</protein>
<dbReference type="InterPro" id="IPR029071">
    <property type="entry name" value="Ubiquitin-like_domsf"/>
</dbReference>
<evidence type="ECO:0000313" key="3">
    <source>
        <dbReference type="Proteomes" id="UP001162131"/>
    </source>
</evidence>
<reference evidence="2" key="1">
    <citation type="submission" date="2021-09" db="EMBL/GenBank/DDBJ databases">
        <authorList>
            <consortium name="AG Swart"/>
            <person name="Singh M."/>
            <person name="Singh A."/>
            <person name="Seah K."/>
            <person name="Emmerich C."/>
        </authorList>
    </citation>
    <scope>NUCLEOTIDE SEQUENCE</scope>
    <source>
        <strain evidence="2">ATCC30299</strain>
    </source>
</reference>
<dbReference type="AlphaFoldDB" id="A0AAU9IL98"/>